<dbReference type="Gene3D" id="3.60.20.10">
    <property type="entry name" value="Glutamine Phosphoribosylpyrophosphate, subunit 1, domain 1"/>
    <property type="match status" value="1"/>
</dbReference>
<keyword evidence="2" id="KW-0732">Signal</keyword>
<dbReference type="GO" id="GO:0006511">
    <property type="term" value="P:ubiquitin-dependent protein catabolic process"/>
    <property type="evidence" value="ECO:0007669"/>
    <property type="project" value="InterPro"/>
</dbReference>
<evidence type="ECO:0000313" key="4">
    <source>
        <dbReference type="EMBL" id="KAJ8491325.1"/>
    </source>
</evidence>
<accession>A0AAV8QYH0</accession>
<dbReference type="InterPro" id="IPR029055">
    <property type="entry name" value="Ntn_hydrolases_N"/>
</dbReference>
<organism evidence="4 5">
    <name type="scientific">Ensete ventricosum</name>
    <name type="common">Abyssinian banana</name>
    <name type="synonym">Musa ensete</name>
    <dbReference type="NCBI Taxonomy" id="4639"/>
    <lineage>
        <taxon>Eukaryota</taxon>
        <taxon>Viridiplantae</taxon>
        <taxon>Streptophyta</taxon>
        <taxon>Embryophyta</taxon>
        <taxon>Tracheophyta</taxon>
        <taxon>Spermatophyta</taxon>
        <taxon>Magnoliopsida</taxon>
        <taxon>Liliopsida</taxon>
        <taxon>Zingiberales</taxon>
        <taxon>Musaceae</taxon>
        <taxon>Ensete</taxon>
    </lineage>
</organism>
<comment type="caution">
    <text evidence="4">The sequence shown here is derived from an EMBL/GenBank/DDBJ whole genome shotgun (WGS) entry which is preliminary data.</text>
</comment>
<reference evidence="4 5" key="1">
    <citation type="submission" date="2022-12" db="EMBL/GenBank/DDBJ databases">
        <title>Chromosome-scale assembly of the Ensete ventricosum genome.</title>
        <authorList>
            <person name="Dussert Y."/>
            <person name="Stocks J."/>
            <person name="Wendawek A."/>
            <person name="Woldeyes F."/>
            <person name="Nichols R.A."/>
            <person name="Borrell J.S."/>
        </authorList>
    </citation>
    <scope>NUCLEOTIDE SEQUENCE [LARGE SCALE GENOMIC DNA]</scope>
    <source>
        <strain evidence="5">cv. Maze</strain>
        <tissue evidence="4">Seeds</tissue>
    </source>
</reference>
<feature type="chain" id="PRO_5043798768" description="Proteasome alpha-type subunits domain-containing protein" evidence="2">
    <location>
        <begin position="17"/>
        <end position="114"/>
    </location>
</feature>
<evidence type="ECO:0000256" key="1">
    <source>
        <dbReference type="ARBA" id="ARBA00022942"/>
    </source>
</evidence>
<keyword evidence="5" id="KW-1185">Reference proteome</keyword>
<dbReference type="SMART" id="SM00948">
    <property type="entry name" value="Proteasome_A_N"/>
    <property type="match status" value="1"/>
</dbReference>
<evidence type="ECO:0000256" key="2">
    <source>
        <dbReference type="SAM" id="SignalP"/>
    </source>
</evidence>
<dbReference type="EMBL" id="JAQQAF010000004">
    <property type="protein sequence ID" value="KAJ8491325.1"/>
    <property type="molecule type" value="Genomic_DNA"/>
</dbReference>
<dbReference type="Pfam" id="PF10584">
    <property type="entry name" value="Proteasome_A_N"/>
    <property type="match status" value="1"/>
</dbReference>
<keyword evidence="1" id="KW-0647">Proteasome</keyword>
<evidence type="ECO:0000259" key="3">
    <source>
        <dbReference type="SMART" id="SM00948"/>
    </source>
</evidence>
<gene>
    <name evidence="4" type="ORF">OPV22_013046</name>
</gene>
<protein>
    <recommendedName>
        <fullName evidence="3">Proteasome alpha-type subunits domain-containing protein</fullName>
    </recommendedName>
</protein>
<sequence length="114" mass="12572">MERLFLFHLSFPPVLGFTLAALPLGLRWSPQETLRTRTEYDRGVNTFSAEGSLFQVEYAIKLGSTAIALKTKEGVVLAVDTFWQCNAKAIGSGSEGTDSSLQKQYNKDLTLQLA</sequence>
<dbReference type="PANTHER" id="PTHR11599">
    <property type="entry name" value="PROTEASOME SUBUNIT ALPHA/BETA"/>
    <property type="match status" value="1"/>
</dbReference>
<dbReference type="Proteomes" id="UP001222027">
    <property type="component" value="Unassembled WGS sequence"/>
</dbReference>
<evidence type="ECO:0000313" key="5">
    <source>
        <dbReference type="Proteomes" id="UP001222027"/>
    </source>
</evidence>
<dbReference type="InterPro" id="IPR050115">
    <property type="entry name" value="Proteasome_alpha"/>
</dbReference>
<dbReference type="AlphaFoldDB" id="A0AAV8QYH0"/>
<feature type="signal peptide" evidence="2">
    <location>
        <begin position="1"/>
        <end position="16"/>
    </location>
</feature>
<dbReference type="InterPro" id="IPR000426">
    <property type="entry name" value="Proteasome_asu_N"/>
</dbReference>
<feature type="domain" description="Proteasome alpha-type subunits" evidence="3">
    <location>
        <begin position="40"/>
        <end position="62"/>
    </location>
</feature>
<name>A0AAV8QYH0_ENSVE</name>
<dbReference type="SUPFAM" id="SSF56235">
    <property type="entry name" value="N-terminal nucleophile aminohydrolases (Ntn hydrolases)"/>
    <property type="match status" value="1"/>
</dbReference>
<proteinExistence type="predicted"/>
<dbReference type="GO" id="GO:0019773">
    <property type="term" value="C:proteasome core complex, alpha-subunit complex"/>
    <property type="evidence" value="ECO:0007669"/>
    <property type="project" value="InterPro"/>
</dbReference>